<dbReference type="EMBL" id="JAPNKA010000001">
    <property type="protein sequence ID" value="MCY1076176.1"/>
    <property type="molecule type" value="Genomic_DNA"/>
</dbReference>
<dbReference type="Gene3D" id="3.40.50.150">
    <property type="entry name" value="Vaccinia Virus protein VP39"/>
    <property type="match status" value="1"/>
</dbReference>
<evidence type="ECO:0000313" key="6">
    <source>
        <dbReference type="EMBL" id="MCY1076176.1"/>
    </source>
</evidence>
<evidence type="ECO:0000256" key="1">
    <source>
        <dbReference type="ARBA" id="ARBA00022603"/>
    </source>
</evidence>
<organism evidence="6 7">
    <name type="scientific">Archangium lansingense</name>
    <dbReference type="NCBI Taxonomy" id="2995310"/>
    <lineage>
        <taxon>Bacteria</taxon>
        <taxon>Pseudomonadati</taxon>
        <taxon>Myxococcota</taxon>
        <taxon>Myxococcia</taxon>
        <taxon>Myxococcales</taxon>
        <taxon>Cystobacterineae</taxon>
        <taxon>Archangiaceae</taxon>
        <taxon>Archangium</taxon>
    </lineage>
</organism>
<keyword evidence="1" id="KW-0489">Methyltransferase</keyword>
<dbReference type="InterPro" id="IPR029063">
    <property type="entry name" value="SAM-dependent_MTases_sf"/>
</dbReference>
<keyword evidence="7" id="KW-1185">Reference proteome</keyword>
<protein>
    <recommendedName>
        <fullName evidence="3">Methyltransferase</fullName>
        <ecNumber evidence="3">2.1.1.-</ecNumber>
    </recommendedName>
</protein>
<evidence type="ECO:0000256" key="3">
    <source>
        <dbReference type="RuleBase" id="RU362026"/>
    </source>
</evidence>
<accession>A0ABT4A494</accession>
<dbReference type="InterPro" id="IPR002941">
    <property type="entry name" value="DNA_methylase_N4/N6"/>
</dbReference>
<comment type="caution">
    <text evidence="6">The sequence shown here is derived from an EMBL/GenBank/DDBJ whole genome shotgun (WGS) entry which is preliminary data.</text>
</comment>
<sequence>MNSHNELESFRCVRADAREPGGYRAALGEAKATFLHTDPPYCLLTRRRKGGDLRDPRANKKIDRNPIVRFETVRDYRVFTEEWMTRAVAHLTPDATLAIWTNLLGKEPILAVARSLGFSHLRGEYVWGKRTTDKNANEQNLRVYEVALVLSRTPAPALEPGGLPTVWAVVGGYDDDAEAARWGNHPHHKPFSVLEPLVRTWSRPGDWVLDPFAGSGSMPAAALRLGRKAACLEVEPEWAERVSRRLRETASEQVRGGDGPPERASADDGVSAPVNRR</sequence>
<proteinExistence type="inferred from homology"/>
<evidence type="ECO:0000256" key="4">
    <source>
        <dbReference type="SAM" id="MobiDB-lite"/>
    </source>
</evidence>
<feature type="region of interest" description="Disordered" evidence="4">
    <location>
        <begin position="241"/>
        <end position="277"/>
    </location>
</feature>
<dbReference type="RefSeq" id="WP_267535081.1">
    <property type="nucleotide sequence ID" value="NZ_JAPNKA010000001.1"/>
</dbReference>
<evidence type="ECO:0000313" key="7">
    <source>
        <dbReference type="Proteomes" id="UP001207654"/>
    </source>
</evidence>
<dbReference type="PRINTS" id="PR00508">
    <property type="entry name" value="S21N4MTFRASE"/>
</dbReference>
<dbReference type="EC" id="2.1.1.-" evidence="3"/>
<feature type="compositionally biased region" description="Basic and acidic residues" evidence="4">
    <location>
        <begin position="241"/>
        <end position="250"/>
    </location>
</feature>
<dbReference type="Proteomes" id="UP001207654">
    <property type="component" value="Unassembled WGS sequence"/>
</dbReference>
<reference evidence="6 7" key="1">
    <citation type="submission" date="2022-11" db="EMBL/GenBank/DDBJ databases">
        <title>Minimal conservation of predation-associated metabolite biosynthetic gene clusters underscores biosynthetic potential of Myxococcota including descriptions for ten novel species: Archangium lansinium sp. nov., Myxococcus landrumus sp. nov., Nannocystis bai.</title>
        <authorList>
            <person name="Ahearne A."/>
            <person name="Stevens C."/>
            <person name="Phillips K."/>
        </authorList>
    </citation>
    <scope>NUCLEOTIDE SEQUENCE [LARGE SCALE GENOMIC DNA]</scope>
    <source>
        <strain evidence="6 7">MIWBW</strain>
    </source>
</reference>
<evidence type="ECO:0000256" key="2">
    <source>
        <dbReference type="ARBA" id="ARBA00022679"/>
    </source>
</evidence>
<comment type="similarity">
    <text evidence="3">Belongs to the N(4)/N(6)-methyltransferase family.</text>
</comment>
<dbReference type="InterPro" id="IPR001091">
    <property type="entry name" value="RM_Methyltransferase"/>
</dbReference>
<feature type="domain" description="DNA methylase N-4/N-6" evidence="5">
    <location>
        <begin position="35"/>
        <end position="240"/>
    </location>
</feature>
<dbReference type="Pfam" id="PF01555">
    <property type="entry name" value="N6_N4_Mtase"/>
    <property type="match status" value="1"/>
</dbReference>
<gene>
    <name evidence="6" type="ORF">OV287_17000</name>
</gene>
<evidence type="ECO:0000259" key="5">
    <source>
        <dbReference type="Pfam" id="PF01555"/>
    </source>
</evidence>
<name>A0ABT4A494_9BACT</name>
<keyword evidence="2" id="KW-0808">Transferase</keyword>
<dbReference type="SUPFAM" id="SSF53335">
    <property type="entry name" value="S-adenosyl-L-methionine-dependent methyltransferases"/>
    <property type="match status" value="1"/>
</dbReference>